<keyword evidence="7 10" id="KW-1133">Transmembrane helix</keyword>
<dbReference type="PANTHER" id="PTHR43823:SF3">
    <property type="entry name" value="MULTIDRUG EXPORT PROTEIN MEPA"/>
    <property type="match status" value="1"/>
</dbReference>
<dbReference type="InterPro" id="IPR045070">
    <property type="entry name" value="MATE_MepA-like"/>
</dbReference>
<organism evidence="11 12">
    <name type="scientific">Candidatus Faecivivens stercoravium</name>
    <dbReference type="NCBI Taxonomy" id="2840803"/>
    <lineage>
        <taxon>Bacteria</taxon>
        <taxon>Bacillati</taxon>
        <taxon>Bacillota</taxon>
        <taxon>Clostridia</taxon>
        <taxon>Eubacteriales</taxon>
        <taxon>Oscillospiraceae</taxon>
        <taxon>Oscillospiraceae incertae sedis</taxon>
        <taxon>Candidatus Faecivivens</taxon>
    </lineage>
</organism>
<dbReference type="GO" id="GO:0015297">
    <property type="term" value="F:antiporter activity"/>
    <property type="evidence" value="ECO:0007669"/>
    <property type="project" value="InterPro"/>
</dbReference>
<evidence type="ECO:0000256" key="6">
    <source>
        <dbReference type="ARBA" id="ARBA00022692"/>
    </source>
</evidence>
<feature type="transmembrane region" description="Helical" evidence="10">
    <location>
        <begin position="178"/>
        <end position="198"/>
    </location>
</feature>
<comment type="subcellular location">
    <subcellularLocation>
        <location evidence="1">Cell membrane</location>
        <topology evidence="1">Multi-pass membrane protein</topology>
    </subcellularLocation>
</comment>
<evidence type="ECO:0000256" key="8">
    <source>
        <dbReference type="ARBA" id="ARBA00023136"/>
    </source>
</evidence>
<dbReference type="EMBL" id="DVHA01000224">
    <property type="protein sequence ID" value="HIR61309.1"/>
    <property type="molecule type" value="Genomic_DNA"/>
</dbReference>
<feature type="transmembrane region" description="Helical" evidence="10">
    <location>
        <begin position="403"/>
        <end position="421"/>
    </location>
</feature>
<evidence type="ECO:0000256" key="2">
    <source>
        <dbReference type="ARBA" id="ARBA00008417"/>
    </source>
</evidence>
<keyword evidence="8 10" id="KW-0472">Membrane</keyword>
<evidence type="ECO:0000256" key="1">
    <source>
        <dbReference type="ARBA" id="ARBA00004651"/>
    </source>
</evidence>
<evidence type="ECO:0000313" key="12">
    <source>
        <dbReference type="Proteomes" id="UP000824241"/>
    </source>
</evidence>
<dbReference type="GO" id="GO:0005886">
    <property type="term" value="C:plasma membrane"/>
    <property type="evidence" value="ECO:0007669"/>
    <property type="project" value="UniProtKB-SubCell"/>
</dbReference>
<keyword evidence="9" id="KW-0046">Antibiotic resistance</keyword>
<dbReference type="GO" id="GO:0042910">
    <property type="term" value="F:xenobiotic transmembrane transporter activity"/>
    <property type="evidence" value="ECO:0007669"/>
    <property type="project" value="InterPro"/>
</dbReference>
<evidence type="ECO:0000256" key="3">
    <source>
        <dbReference type="ARBA" id="ARBA00022106"/>
    </source>
</evidence>
<feature type="transmembrane region" description="Helical" evidence="10">
    <location>
        <begin position="64"/>
        <end position="87"/>
    </location>
</feature>
<dbReference type="PIRSF" id="PIRSF006603">
    <property type="entry name" value="DinF"/>
    <property type="match status" value="1"/>
</dbReference>
<evidence type="ECO:0000256" key="7">
    <source>
        <dbReference type="ARBA" id="ARBA00022989"/>
    </source>
</evidence>
<evidence type="ECO:0000256" key="9">
    <source>
        <dbReference type="ARBA" id="ARBA00023251"/>
    </source>
</evidence>
<dbReference type="AlphaFoldDB" id="A0A9D1DYU8"/>
<keyword evidence="6 10" id="KW-0812">Transmembrane</keyword>
<evidence type="ECO:0000256" key="5">
    <source>
        <dbReference type="ARBA" id="ARBA00022475"/>
    </source>
</evidence>
<feature type="transmembrane region" description="Helical" evidence="10">
    <location>
        <begin position="204"/>
        <end position="224"/>
    </location>
</feature>
<sequence>MPQAHAQAAAGKNDFSKGAVWKNIVSLAVPLTVAQLVQLCYNIVDRIYIGHLPGASSLALTGLGLTFPIITIITAFTNLFGAGGAPLCSIARGEGDEQKAQKIMGNSFFMLVLAGVILTVLCLVFQKPVLYLFGASDETYPYASAYLTIYLLGTVFVMIGIGMNNFINAQGFGRTGMVTVLVGAGINIILDPVFIFLFDMGVQGAALATVISQLVSALWVLRFLTGKKALFTLKLSAMKPDWKLIGRITGLGLSGFTMSVTNGLTQIACNRMLGLYGGDSYIAIMTVLNSVREIFMLPLNGITNGAQPVLGFNYGAKEYGRVRQGVRFTTTITITYTVLAWVMIMLIPGVFIRMFSSDLSLLDEGVRVLKIFFFGFFMMAFQVSGQAVFVGLGKSRQAVFFSLLRKVFIVVPLTLLLPGMWGLGVDGVFLAEPISNFVGGLACFLTMYFTVYRRMKKEELLHKGQS</sequence>
<evidence type="ECO:0000256" key="10">
    <source>
        <dbReference type="SAM" id="Phobius"/>
    </source>
</evidence>
<evidence type="ECO:0000313" key="11">
    <source>
        <dbReference type="EMBL" id="HIR61309.1"/>
    </source>
</evidence>
<dbReference type="InterPro" id="IPR051327">
    <property type="entry name" value="MATE_MepA_subfamily"/>
</dbReference>
<evidence type="ECO:0000256" key="4">
    <source>
        <dbReference type="ARBA" id="ARBA00022448"/>
    </source>
</evidence>
<reference evidence="11" key="1">
    <citation type="submission" date="2020-10" db="EMBL/GenBank/DDBJ databases">
        <authorList>
            <person name="Gilroy R."/>
        </authorList>
    </citation>
    <scope>NUCLEOTIDE SEQUENCE</scope>
    <source>
        <strain evidence="11">CHK189-12415</strain>
    </source>
</reference>
<feature type="transmembrane region" description="Helical" evidence="10">
    <location>
        <begin position="146"/>
        <end position="166"/>
    </location>
</feature>
<dbReference type="InterPro" id="IPR002528">
    <property type="entry name" value="MATE_fam"/>
</dbReference>
<feature type="transmembrane region" description="Helical" evidence="10">
    <location>
        <begin position="371"/>
        <end position="391"/>
    </location>
</feature>
<comment type="similarity">
    <text evidence="2">Belongs to the multi antimicrobial extrusion (MATE) (TC 2.A.66.1) family. MepA subfamily.</text>
</comment>
<reference evidence="11" key="2">
    <citation type="journal article" date="2021" name="PeerJ">
        <title>Extensive microbial diversity within the chicken gut microbiome revealed by metagenomics and culture.</title>
        <authorList>
            <person name="Gilroy R."/>
            <person name="Ravi A."/>
            <person name="Getino M."/>
            <person name="Pursley I."/>
            <person name="Horton D.L."/>
            <person name="Alikhan N.F."/>
            <person name="Baker D."/>
            <person name="Gharbi K."/>
            <person name="Hall N."/>
            <person name="Watson M."/>
            <person name="Adriaenssens E.M."/>
            <person name="Foster-Nyarko E."/>
            <person name="Jarju S."/>
            <person name="Secka A."/>
            <person name="Antonio M."/>
            <person name="Oren A."/>
            <person name="Chaudhuri R.R."/>
            <person name="La Ragione R."/>
            <person name="Hildebrand F."/>
            <person name="Pallen M.J."/>
        </authorList>
    </citation>
    <scope>NUCLEOTIDE SEQUENCE</scope>
    <source>
        <strain evidence="11">CHK189-12415</strain>
    </source>
</reference>
<proteinExistence type="inferred from homology"/>
<dbReference type="InterPro" id="IPR048279">
    <property type="entry name" value="MdtK-like"/>
</dbReference>
<dbReference type="CDD" id="cd13143">
    <property type="entry name" value="MATE_MepA_like"/>
    <property type="match status" value="1"/>
</dbReference>
<keyword evidence="5" id="KW-1003">Cell membrane</keyword>
<protein>
    <recommendedName>
        <fullName evidence="3">Multidrug export protein MepA</fullName>
    </recommendedName>
</protein>
<gene>
    <name evidence="11" type="ORF">IAB37_07035</name>
</gene>
<feature type="transmembrane region" description="Helical" evidence="10">
    <location>
        <begin position="24"/>
        <end position="44"/>
    </location>
</feature>
<keyword evidence="4" id="KW-0813">Transport</keyword>
<feature type="transmembrane region" description="Helical" evidence="10">
    <location>
        <begin position="433"/>
        <end position="452"/>
    </location>
</feature>
<comment type="caution">
    <text evidence="11">The sequence shown here is derived from an EMBL/GenBank/DDBJ whole genome shotgun (WGS) entry which is preliminary data.</text>
</comment>
<accession>A0A9D1DYU8</accession>
<dbReference type="Pfam" id="PF01554">
    <property type="entry name" value="MatE"/>
    <property type="match status" value="2"/>
</dbReference>
<feature type="transmembrane region" description="Helical" evidence="10">
    <location>
        <begin position="328"/>
        <end position="351"/>
    </location>
</feature>
<feature type="transmembrane region" description="Helical" evidence="10">
    <location>
        <begin position="108"/>
        <end position="126"/>
    </location>
</feature>
<name>A0A9D1DYU8_9FIRM</name>
<dbReference type="GO" id="GO:0046677">
    <property type="term" value="P:response to antibiotic"/>
    <property type="evidence" value="ECO:0007669"/>
    <property type="project" value="UniProtKB-KW"/>
</dbReference>
<dbReference type="NCBIfam" id="TIGR00797">
    <property type="entry name" value="matE"/>
    <property type="match status" value="1"/>
</dbReference>
<dbReference type="PANTHER" id="PTHR43823">
    <property type="entry name" value="SPORULATION PROTEIN YKVU"/>
    <property type="match status" value="1"/>
</dbReference>
<dbReference type="Proteomes" id="UP000824241">
    <property type="component" value="Unassembled WGS sequence"/>
</dbReference>